<dbReference type="Proteomes" id="UP000611723">
    <property type="component" value="Unassembled WGS sequence"/>
</dbReference>
<keyword evidence="22" id="KW-1185">Reference proteome</keyword>
<dbReference type="HAMAP" id="MF_00037">
    <property type="entry name" value="MurB"/>
    <property type="match status" value="1"/>
</dbReference>
<feature type="active site" evidence="19">
    <location>
        <position position="165"/>
    </location>
</feature>
<evidence type="ECO:0000256" key="13">
    <source>
        <dbReference type="ARBA" id="ARBA00022984"/>
    </source>
</evidence>
<evidence type="ECO:0000259" key="20">
    <source>
        <dbReference type="PROSITE" id="PS51387"/>
    </source>
</evidence>
<dbReference type="GO" id="GO:0071555">
    <property type="term" value="P:cell wall organization"/>
    <property type="evidence" value="ECO:0007669"/>
    <property type="project" value="UniProtKB-KW"/>
</dbReference>
<comment type="subcellular location">
    <subcellularLocation>
        <location evidence="3 19">Cytoplasm</location>
    </subcellularLocation>
</comment>
<comment type="cofactor">
    <cofactor evidence="1 19">
        <name>FAD</name>
        <dbReference type="ChEBI" id="CHEBI:57692"/>
    </cofactor>
</comment>
<gene>
    <name evidence="19 21" type="primary">murB</name>
    <name evidence="21" type="ORF">JKA74_07545</name>
</gene>
<proteinExistence type="inferred from homology"/>
<comment type="pathway">
    <text evidence="4 19">Cell wall biogenesis; peptidoglycan biosynthesis.</text>
</comment>
<comment type="caution">
    <text evidence="21">The sequence shown here is derived from an EMBL/GenBank/DDBJ whole genome shotgun (WGS) entry which is preliminary data.</text>
</comment>
<comment type="similarity">
    <text evidence="19">Belongs to the MurB family.</text>
</comment>
<evidence type="ECO:0000256" key="3">
    <source>
        <dbReference type="ARBA" id="ARBA00004496"/>
    </source>
</evidence>
<organism evidence="21 22">
    <name type="scientific">Marivirga aurantiaca</name>
    <dbReference type="NCBI Taxonomy" id="2802615"/>
    <lineage>
        <taxon>Bacteria</taxon>
        <taxon>Pseudomonadati</taxon>
        <taxon>Bacteroidota</taxon>
        <taxon>Cytophagia</taxon>
        <taxon>Cytophagales</taxon>
        <taxon>Marivirgaceae</taxon>
        <taxon>Marivirga</taxon>
    </lineage>
</organism>
<evidence type="ECO:0000256" key="5">
    <source>
        <dbReference type="ARBA" id="ARBA00012518"/>
    </source>
</evidence>
<evidence type="ECO:0000256" key="8">
    <source>
        <dbReference type="ARBA" id="ARBA00022618"/>
    </source>
</evidence>
<keyword evidence="14 19" id="KW-0560">Oxidoreductase</keyword>
<evidence type="ECO:0000256" key="17">
    <source>
        <dbReference type="ARBA" id="ARBA00031026"/>
    </source>
</evidence>
<keyword evidence="11 19" id="KW-0521">NADP</keyword>
<accession>A0A934WXZ8</accession>
<dbReference type="PANTHER" id="PTHR21071:SF4">
    <property type="entry name" value="UDP-N-ACETYLENOLPYRUVOYLGLUCOSAMINE REDUCTASE"/>
    <property type="match status" value="1"/>
</dbReference>
<evidence type="ECO:0000256" key="18">
    <source>
        <dbReference type="ARBA" id="ARBA00048914"/>
    </source>
</evidence>
<dbReference type="SUPFAM" id="SSF56194">
    <property type="entry name" value="Uridine diphospho-N-Acetylenolpyruvylglucosamine reductase, MurB, C-terminal domain"/>
    <property type="match status" value="1"/>
</dbReference>
<evidence type="ECO:0000256" key="1">
    <source>
        <dbReference type="ARBA" id="ARBA00001974"/>
    </source>
</evidence>
<dbReference type="Gene3D" id="3.90.78.10">
    <property type="entry name" value="UDP-N-acetylenolpyruvoylglucosamine reductase, C-terminal domain"/>
    <property type="match status" value="1"/>
</dbReference>
<dbReference type="SUPFAM" id="SSF56176">
    <property type="entry name" value="FAD-binding/transporter-associated domain-like"/>
    <property type="match status" value="1"/>
</dbReference>
<dbReference type="InterPro" id="IPR011601">
    <property type="entry name" value="MurB_C"/>
</dbReference>
<evidence type="ECO:0000256" key="15">
    <source>
        <dbReference type="ARBA" id="ARBA00023306"/>
    </source>
</evidence>
<feature type="active site" description="Proton donor" evidence="19">
    <location>
        <position position="241"/>
    </location>
</feature>
<reference evidence="21" key="1">
    <citation type="submission" date="2021-01" db="EMBL/GenBank/DDBJ databases">
        <title>Marivirga aurantiaca sp. nov., isolated from intertidal surface sediments.</title>
        <authorList>
            <person name="Zhang M."/>
        </authorList>
    </citation>
    <scope>NUCLEOTIDE SEQUENCE</scope>
    <source>
        <strain evidence="21">S37H4</strain>
    </source>
</reference>
<evidence type="ECO:0000256" key="10">
    <source>
        <dbReference type="ARBA" id="ARBA00022827"/>
    </source>
</evidence>
<evidence type="ECO:0000256" key="6">
    <source>
        <dbReference type="ARBA" id="ARBA00015188"/>
    </source>
</evidence>
<dbReference type="GO" id="GO:0005829">
    <property type="term" value="C:cytosol"/>
    <property type="evidence" value="ECO:0007669"/>
    <property type="project" value="TreeGrafter"/>
</dbReference>
<dbReference type="GO" id="GO:0071949">
    <property type="term" value="F:FAD binding"/>
    <property type="evidence" value="ECO:0007669"/>
    <property type="project" value="InterPro"/>
</dbReference>
<keyword evidence="9 19" id="KW-0285">Flavoprotein</keyword>
<evidence type="ECO:0000256" key="16">
    <source>
        <dbReference type="ARBA" id="ARBA00023316"/>
    </source>
</evidence>
<dbReference type="InterPro" id="IPR016169">
    <property type="entry name" value="FAD-bd_PCMH_sub2"/>
</dbReference>
<dbReference type="RefSeq" id="WP_201430551.1">
    <property type="nucleotide sequence ID" value="NZ_JAEQBW010000002.1"/>
</dbReference>
<name>A0A934WXZ8_9BACT</name>
<dbReference type="InterPro" id="IPR016167">
    <property type="entry name" value="FAD-bd_PCMH_sub1"/>
</dbReference>
<sequence length="341" mass="37980">MVDIKKAQSLKPFNTFGFDLSAKYLVELRSVADFLELRSTWQWKDQPHLIIGGGSNILLRHHFEGLVVINRMQGLEIIEKQEDFVLVKAGAGMNWHEFVLFSIEQNLGGLENLSLIPGTVGAAPMQNIGAYGVEIKETFHSLEAVNLNTGELEIFDTHACQFGYRDSVFKAELKDQYLITSVTFKLVPAEKHRLSLEYGVIRQVLEEKNIISPRIKDVSDAVISIRQSKLPDPGKIGNSGSFFKNPTVSKEKYEQLKAEYPEIPGYVLDADTVKLAAGWLIEKAGWKGYKENGVGVHEKQALVLVNHGEGSGKAIEILAKKIQDSVLDQFGVALNPEVNFI</sequence>
<keyword evidence="15 19" id="KW-0131">Cell cycle</keyword>
<keyword evidence="12 19" id="KW-0133">Cell shape</keyword>
<evidence type="ECO:0000256" key="14">
    <source>
        <dbReference type="ARBA" id="ARBA00023002"/>
    </source>
</evidence>
<dbReference type="InterPro" id="IPR016166">
    <property type="entry name" value="FAD-bd_PCMH"/>
</dbReference>
<evidence type="ECO:0000313" key="21">
    <source>
        <dbReference type="EMBL" id="MBK6264886.1"/>
    </source>
</evidence>
<dbReference type="Gene3D" id="3.30.465.10">
    <property type="match status" value="1"/>
</dbReference>
<dbReference type="GO" id="GO:0008360">
    <property type="term" value="P:regulation of cell shape"/>
    <property type="evidence" value="ECO:0007669"/>
    <property type="project" value="UniProtKB-KW"/>
</dbReference>
<evidence type="ECO:0000256" key="2">
    <source>
        <dbReference type="ARBA" id="ARBA00003921"/>
    </source>
</evidence>
<evidence type="ECO:0000256" key="7">
    <source>
        <dbReference type="ARBA" id="ARBA00022490"/>
    </source>
</evidence>
<dbReference type="Gene3D" id="3.30.43.10">
    <property type="entry name" value="Uridine Diphospho-n-acetylenolpyruvylglucosamine Reductase, domain 2"/>
    <property type="match status" value="1"/>
</dbReference>
<dbReference type="Pfam" id="PF01565">
    <property type="entry name" value="FAD_binding_4"/>
    <property type="match status" value="1"/>
</dbReference>
<keyword evidence="8 19" id="KW-0132">Cell division</keyword>
<dbReference type="Pfam" id="PF02873">
    <property type="entry name" value="MurB_C"/>
    <property type="match status" value="1"/>
</dbReference>
<evidence type="ECO:0000256" key="12">
    <source>
        <dbReference type="ARBA" id="ARBA00022960"/>
    </source>
</evidence>
<dbReference type="GO" id="GO:0008762">
    <property type="term" value="F:UDP-N-acetylmuramate dehydrogenase activity"/>
    <property type="evidence" value="ECO:0007669"/>
    <property type="project" value="UniProtKB-UniRule"/>
</dbReference>
<dbReference type="GO" id="GO:0051301">
    <property type="term" value="P:cell division"/>
    <property type="evidence" value="ECO:0007669"/>
    <property type="project" value="UniProtKB-KW"/>
</dbReference>
<comment type="function">
    <text evidence="2 19">Cell wall formation.</text>
</comment>
<evidence type="ECO:0000256" key="11">
    <source>
        <dbReference type="ARBA" id="ARBA00022857"/>
    </source>
</evidence>
<dbReference type="AlphaFoldDB" id="A0A934WXZ8"/>
<dbReference type="InterPro" id="IPR036635">
    <property type="entry name" value="MurB_C_sf"/>
</dbReference>
<dbReference type="InterPro" id="IPR006094">
    <property type="entry name" value="Oxid_FAD_bind_N"/>
</dbReference>
<keyword evidence="16 19" id="KW-0961">Cell wall biogenesis/degradation</keyword>
<dbReference type="NCBIfam" id="NF000755">
    <property type="entry name" value="PRK00046.1"/>
    <property type="match status" value="1"/>
</dbReference>
<dbReference type="GO" id="GO:0009252">
    <property type="term" value="P:peptidoglycan biosynthetic process"/>
    <property type="evidence" value="ECO:0007669"/>
    <property type="project" value="UniProtKB-UniRule"/>
</dbReference>
<evidence type="ECO:0000313" key="22">
    <source>
        <dbReference type="Proteomes" id="UP000611723"/>
    </source>
</evidence>
<evidence type="ECO:0000256" key="4">
    <source>
        <dbReference type="ARBA" id="ARBA00004752"/>
    </source>
</evidence>
<feature type="domain" description="FAD-binding PCMH-type" evidence="20">
    <location>
        <begin position="18"/>
        <end position="189"/>
    </location>
</feature>
<keyword evidence="10 19" id="KW-0274">FAD</keyword>
<dbReference type="EMBL" id="JAEQBW010000002">
    <property type="protein sequence ID" value="MBK6264886.1"/>
    <property type="molecule type" value="Genomic_DNA"/>
</dbReference>
<comment type="catalytic activity">
    <reaction evidence="18 19">
        <text>UDP-N-acetyl-alpha-D-muramate + NADP(+) = UDP-N-acetyl-3-O-(1-carboxyvinyl)-alpha-D-glucosamine + NADPH + H(+)</text>
        <dbReference type="Rhea" id="RHEA:12248"/>
        <dbReference type="ChEBI" id="CHEBI:15378"/>
        <dbReference type="ChEBI" id="CHEBI:57783"/>
        <dbReference type="ChEBI" id="CHEBI:58349"/>
        <dbReference type="ChEBI" id="CHEBI:68483"/>
        <dbReference type="ChEBI" id="CHEBI:70757"/>
        <dbReference type="EC" id="1.3.1.98"/>
    </reaction>
</comment>
<dbReference type="PROSITE" id="PS51387">
    <property type="entry name" value="FAD_PCMH"/>
    <property type="match status" value="1"/>
</dbReference>
<dbReference type="PANTHER" id="PTHR21071">
    <property type="entry name" value="UDP-N-ACETYLENOLPYRUVOYLGLUCOSAMINE REDUCTASE"/>
    <property type="match status" value="1"/>
</dbReference>
<protein>
    <recommendedName>
        <fullName evidence="6 19">UDP-N-acetylenolpyruvoylglucosamine reductase</fullName>
        <ecNumber evidence="5 19">1.3.1.98</ecNumber>
    </recommendedName>
    <alternativeName>
        <fullName evidence="17 19">UDP-N-acetylmuramate dehydrogenase</fullName>
    </alternativeName>
</protein>
<keyword evidence="13 19" id="KW-0573">Peptidoglycan synthesis</keyword>
<feature type="active site" evidence="19">
    <location>
        <position position="337"/>
    </location>
</feature>
<dbReference type="NCBIfam" id="NF010478">
    <property type="entry name" value="PRK13903.1"/>
    <property type="match status" value="1"/>
</dbReference>
<keyword evidence="7 19" id="KW-0963">Cytoplasm</keyword>
<dbReference type="NCBIfam" id="TIGR00179">
    <property type="entry name" value="murB"/>
    <property type="match status" value="1"/>
</dbReference>
<dbReference type="EC" id="1.3.1.98" evidence="5 19"/>
<evidence type="ECO:0000256" key="9">
    <source>
        <dbReference type="ARBA" id="ARBA00022630"/>
    </source>
</evidence>
<dbReference type="InterPro" id="IPR003170">
    <property type="entry name" value="MurB"/>
</dbReference>
<dbReference type="InterPro" id="IPR036318">
    <property type="entry name" value="FAD-bd_PCMH-like_sf"/>
</dbReference>
<evidence type="ECO:0000256" key="19">
    <source>
        <dbReference type="HAMAP-Rule" id="MF_00037"/>
    </source>
</evidence>